<feature type="domain" description="GLUG" evidence="3">
    <location>
        <begin position="853"/>
        <end position="877"/>
    </location>
</feature>
<dbReference type="InterPro" id="IPR044060">
    <property type="entry name" value="Bacterial_rp_domain"/>
</dbReference>
<gene>
    <name evidence="7" type="ORF">SAMN06296020_1139</name>
</gene>
<feature type="domain" description="Copper amine oxidase-like N-terminal" evidence="4">
    <location>
        <begin position="67"/>
        <end position="169"/>
    </location>
</feature>
<evidence type="ECO:0000313" key="7">
    <source>
        <dbReference type="EMBL" id="SMP65635.1"/>
    </source>
</evidence>
<reference evidence="7" key="1">
    <citation type="submission" date="2017-05" db="EMBL/GenBank/DDBJ databases">
        <authorList>
            <person name="Varghese N."/>
            <person name="Submissions S."/>
        </authorList>
    </citation>
    <scope>NUCLEOTIDE SEQUENCE</scope>
    <source>
        <strain evidence="7">Su22</strain>
    </source>
</reference>
<feature type="domain" description="Heme-binding protein Shr-like Hb-interacting" evidence="2">
    <location>
        <begin position="1105"/>
        <end position="1198"/>
    </location>
</feature>
<feature type="domain" description="Bacterial repeat" evidence="6">
    <location>
        <begin position="1753"/>
        <end position="1822"/>
    </location>
</feature>
<feature type="domain" description="Bacterial repeat" evidence="6">
    <location>
        <begin position="1827"/>
        <end position="1898"/>
    </location>
</feature>
<dbReference type="InterPro" id="IPR011432">
    <property type="entry name" value="Shr-like_HID"/>
</dbReference>
<feature type="domain" description="Heme-binding protein Shr-like Hb-interacting" evidence="2">
    <location>
        <begin position="1323"/>
        <end position="1412"/>
    </location>
</feature>
<dbReference type="EMBL" id="FXUF01000013">
    <property type="protein sequence ID" value="SMP65635.1"/>
    <property type="molecule type" value="Genomic_DNA"/>
</dbReference>
<dbReference type="Pfam" id="PF07550">
    <property type="entry name" value="Shr-like_HID"/>
    <property type="match status" value="4"/>
</dbReference>
<evidence type="ECO:0000259" key="5">
    <source>
        <dbReference type="Pfam" id="PF12733"/>
    </source>
</evidence>
<dbReference type="SUPFAM" id="SSF55383">
    <property type="entry name" value="Copper amine oxidase, domain N"/>
    <property type="match status" value="1"/>
</dbReference>
<organism evidence="7 8">
    <name type="scientific">Anoxynatronum buryatiense</name>
    <dbReference type="NCBI Taxonomy" id="489973"/>
    <lineage>
        <taxon>Bacteria</taxon>
        <taxon>Bacillati</taxon>
        <taxon>Bacillota</taxon>
        <taxon>Clostridia</taxon>
        <taxon>Eubacteriales</taxon>
        <taxon>Clostridiaceae</taxon>
        <taxon>Anoxynatronum</taxon>
    </lineage>
</organism>
<dbReference type="Pfam" id="PF07581">
    <property type="entry name" value="Glug"/>
    <property type="match status" value="1"/>
</dbReference>
<proteinExistence type="predicted"/>
<evidence type="ECO:0000313" key="8">
    <source>
        <dbReference type="Proteomes" id="UP001158066"/>
    </source>
</evidence>
<dbReference type="InterPro" id="IPR036582">
    <property type="entry name" value="Mao_N_sf"/>
</dbReference>
<dbReference type="Gene3D" id="3.30.457.10">
    <property type="entry name" value="Copper amine oxidase-like, N-terminal domain"/>
    <property type="match status" value="1"/>
</dbReference>
<evidence type="ECO:0000256" key="1">
    <source>
        <dbReference type="SAM" id="MobiDB-lite"/>
    </source>
</evidence>
<evidence type="ECO:0000259" key="3">
    <source>
        <dbReference type="Pfam" id="PF07581"/>
    </source>
</evidence>
<name>A0AA45WY25_9CLOT</name>
<keyword evidence="8" id="KW-1185">Reference proteome</keyword>
<feature type="domain" description="Heme-binding protein Shr-like Hb-interacting" evidence="2">
    <location>
        <begin position="1537"/>
        <end position="1622"/>
    </location>
</feature>
<dbReference type="Pfam" id="PF07833">
    <property type="entry name" value="Cu_amine_oxidN1"/>
    <property type="match status" value="1"/>
</dbReference>
<feature type="domain" description="Bacterial repeat" evidence="6">
    <location>
        <begin position="417"/>
        <end position="492"/>
    </location>
</feature>
<protein>
    <submittedName>
        <fullName evidence="7">The GLUG motif-containing protein</fullName>
    </submittedName>
</protein>
<dbReference type="Pfam" id="PF18998">
    <property type="entry name" value="Flg_new_2"/>
    <property type="match status" value="3"/>
</dbReference>
<dbReference type="InterPro" id="IPR025883">
    <property type="entry name" value="Cadherin-like_domain"/>
</dbReference>
<evidence type="ECO:0000259" key="6">
    <source>
        <dbReference type="Pfam" id="PF18998"/>
    </source>
</evidence>
<evidence type="ECO:0000259" key="2">
    <source>
        <dbReference type="Pfam" id="PF07550"/>
    </source>
</evidence>
<dbReference type="Gene3D" id="2.160.20.110">
    <property type="match status" value="1"/>
</dbReference>
<comment type="caution">
    <text evidence="7">The sequence shown here is derived from an EMBL/GenBank/DDBJ whole genome shotgun (WGS) entry which is preliminary data.</text>
</comment>
<dbReference type="InterPro" id="IPR012854">
    <property type="entry name" value="Cu_amine_oxidase-like_N"/>
</dbReference>
<dbReference type="Pfam" id="PF12733">
    <property type="entry name" value="Cadherin-like"/>
    <property type="match status" value="1"/>
</dbReference>
<evidence type="ECO:0000259" key="4">
    <source>
        <dbReference type="Pfam" id="PF07833"/>
    </source>
</evidence>
<feature type="compositionally biased region" description="Low complexity" evidence="1">
    <location>
        <begin position="383"/>
        <end position="392"/>
    </location>
</feature>
<sequence length="1902" mass="197685">MMNMRHKHKAFKHHHNCYLAILMALLLLVGSTVPTWALETTSEKDFPPGAVAFTIDKPGYALDGEWHLADTAPYLKDNRVMVPVRYAAQALGASVVWEADTRSVVVENGTDTLILRIGSRQLMKNGQGFMEMDTEVEIVPPGRVMVPLSRLASALGVAYNWDGTSRTAYFLPLSLDVTETIVFDAPGIYGPSEGTSTTNGNVVISSEDVVLQNQHITGTLLIAESVGVGDVTLNNITVDGDTFIEGGGTESIFINGGEYGNIIVRNTPEGGTRIVATNVEGLEIIIATTEPGELIILVGNFSRVTVEASEVTIKTQGDTRVDELLVTESGKEFLLDLSENTIVGLLSTENDSTKVEGMGTIEEKNGEATIGESVTVMKDNDKPASTSSSPTATGGGGGGGGGTGGSTTPDPPPQVTYTLALSGEGIASNPAAGSLAANTSVTVTVTPPSGKQVATFSVNGVNRKADLLAAPVNRHTFTMGANTTVAVTYENIPVGGADIPPVLSADTIGNFVKTNLDILFTDNSVWRNAVTAVKVDGGALTAGTQYELTAGKLRLNTSSIPAMQAVSSFTVTVEATGYQTAVISQPVAVGLSGSGTAADPFRVATAADLDKVRYYVAVSGLYFQQTSDIDLNNIDWQPIGVYDQTLVTEGEPFMANYNGNDYYIENMKIADNSQTYKSGSGLFSHTKEAGLSNIGLKGVDIDVPNTGSVGALVGEAIETNITNCVVENSTKVKGLHSVGGLIGYAHQSIISSSSADVRVIGETSSSTITHKVGGFIGNSGNNTITGSSAHGIVTGIKEIGGFVGYMNHGTITGCFADGNVAITGDYAQDTGGFVGLNYFATADQCYAISTVSGRTYVGGFAGRNIGTITNSYAIGSVAYTGTVAGGFVGQIQNNAAHLLGGSPSDTGYNYADVAISGSSSTIGAFLGKHDTSAPGGSGTIHHNHYNAGIAVVNQGSGANGLTLENMKKQASFPEWNFNTIWTIQEDVTTPYHRWENLSDNANLNSLSVVGQSLSPAFAANTLSYTVEVADDVGAVDIIASPSHAGASMTLNGTPMGSGTPLSVALGIPGTDTEMTLQVTAENGINTKIYTIIVSRSANLIMPPDLIADTTENYAGQTLMITFSDGQAWANAITEISVEGEVLSLQPDNIQYYLNTGDAAVDGQISLYGSKINAFLSPGSKEIRVKSTGYADAVVMQDITATFFDRAAFSTQPVGPVENGGLLATQPVVTLYDKYNNPCTDGPSSNREITLEKKTGSNWTLGGTTTVSAVNGVVSFADLTVTNPSGLAITDAQLMYEVIGSPNKYFYSESFAIPGATGLAAPTLTADTTDNYAGNNITITLSAGDWADWINAISAVKVGNDTLTPSAPGQYNIGAGILTLLTGNITQLQTPGTYTITVEASGYNNAVVSQSVTAGPQASAEFTTQPLGPSVSGGQLEQQPVLTLYDTYGNACADGPSSSASITLQRAVGDSWTLGGTSTVTAVNGVATFTDLTASNPSGAEVITDAQISYTFTGLPSFTIFSEDFTVPAFGSQSAPILTPDTTDNYAGNTIEITFVDDPAWRAAVNSIIIKTNTQVFGQEGVTLEAGKMVLDTSKILGLQEPGSHHVSIGAENYAVTDTYQTITPGLATIIEIDIQPVGPTANGGHFATPPMVKLKDAYNNECFQGPSVGAEVSVEKFGGGDWTLGGTTTRAANAGNAYFPDLTATNGTESTILNAQLSFTLEGSSASVVSDEFSIPVSEGYTLTLEVFPDSGAVGTATTSAGTSSGVFLQGFTVTVTAQPSVGYEFAGWSWGGINGPFVSAEAVLDYTMPGEDTTLWASFTQLYQLTLEASPTNGGTVTLEGGVTSNYFGGSDEVPVTAVANEGYTFHNWTREGVVVSTAASYGYQMNGQDTTLVANFLLGD</sequence>
<feature type="domain" description="Cadherin-like beta-sandwich-like" evidence="5">
    <location>
        <begin position="1003"/>
        <end position="1095"/>
    </location>
</feature>
<feature type="region of interest" description="Disordered" evidence="1">
    <location>
        <begin position="378"/>
        <end position="414"/>
    </location>
</feature>
<accession>A0AA45WY25</accession>
<dbReference type="InterPro" id="IPR011493">
    <property type="entry name" value="GLUG"/>
</dbReference>
<dbReference type="Proteomes" id="UP001158066">
    <property type="component" value="Unassembled WGS sequence"/>
</dbReference>
<feature type="compositionally biased region" description="Gly residues" evidence="1">
    <location>
        <begin position="393"/>
        <end position="405"/>
    </location>
</feature>
<feature type="domain" description="Heme-binding protein Shr-like Hb-interacting" evidence="2">
    <location>
        <begin position="503"/>
        <end position="587"/>
    </location>
</feature>